<protein>
    <submittedName>
        <fullName evidence="10">Chloramphenicol-sensitive protein RarD</fullName>
    </submittedName>
</protein>
<evidence type="ECO:0000313" key="10">
    <source>
        <dbReference type="EMBL" id="MET3599935.1"/>
    </source>
</evidence>
<keyword evidence="5 8" id="KW-0812">Transmembrane</keyword>
<dbReference type="InterPro" id="IPR004626">
    <property type="entry name" value="RarD"/>
</dbReference>
<keyword evidence="7 8" id="KW-0472">Membrane</keyword>
<dbReference type="SUPFAM" id="SSF103481">
    <property type="entry name" value="Multidrug resistance efflux transporter EmrE"/>
    <property type="match status" value="2"/>
</dbReference>
<evidence type="ECO:0000256" key="3">
    <source>
        <dbReference type="ARBA" id="ARBA00022448"/>
    </source>
</evidence>
<keyword evidence="6 8" id="KW-1133">Transmembrane helix</keyword>
<keyword evidence="11" id="KW-1185">Reference proteome</keyword>
<accession>A0ABV2IAJ6</accession>
<gene>
    <name evidence="10" type="ORF">ABID12_001875</name>
</gene>
<evidence type="ECO:0000256" key="1">
    <source>
        <dbReference type="ARBA" id="ARBA00004651"/>
    </source>
</evidence>
<comment type="similarity">
    <text evidence="2">Belongs to the EamA transporter family.</text>
</comment>
<evidence type="ECO:0000313" key="11">
    <source>
        <dbReference type="Proteomes" id="UP001549164"/>
    </source>
</evidence>
<evidence type="ECO:0000259" key="9">
    <source>
        <dbReference type="Pfam" id="PF00892"/>
    </source>
</evidence>
<evidence type="ECO:0000256" key="4">
    <source>
        <dbReference type="ARBA" id="ARBA00022475"/>
    </source>
</evidence>
<feature type="transmembrane region" description="Helical" evidence="8">
    <location>
        <begin position="25"/>
        <end position="43"/>
    </location>
</feature>
<dbReference type="InterPro" id="IPR037185">
    <property type="entry name" value="EmrE-like"/>
</dbReference>
<keyword evidence="3" id="KW-0813">Transport</keyword>
<evidence type="ECO:0000256" key="7">
    <source>
        <dbReference type="ARBA" id="ARBA00023136"/>
    </source>
</evidence>
<comment type="caution">
    <text evidence="10">The sequence shown here is derived from an EMBL/GenBank/DDBJ whole genome shotgun (WGS) entry which is preliminary data.</text>
</comment>
<feature type="transmembrane region" description="Helical" evidence="8">
    <location>
        <begin position="283"/>
        <end position="303"/>
    </location>
</feature>
<evidence type="ECO:0000256" key="8">
    <source>
        <dbReference type="SAM" id="Phobius"/>
    </source>
</evidence>
<feature type="domain" description="EamA" evidence="9">
    <location>
        <begin position="24"/>
        <end position="159"/>
    </location>
</feature>
<feature type="transmembrane region" description="Helical" evidence="8">
    <location>
        <begin position="88"/>
        <end position="108"/>
    </location>
</feature>
<dbReference type="Pfam" id="PF00892">
    <property type="entry name" value="EamA"/>
    <property type="match status" value="1"/>
</dbReference>
<feature type="transmembrane region" description="Helical" evidence="8">
    <location>
        <begin position="166"/>
        <end position="183"/>
    </location>
</feature>
<feature type="transmembrane region" description="Helical" evidence="8">
    <location>
        <begin position="195"/>
        <end position="215"/>
    </location>
</feature>
<comment type="subcellular location">
    <subcellularLocation>
        <location evidence="1">Cell membrane</location>
        <topology evidence="1">Multi-pass membrane protein</topology>
    </subcellularLocation>
</comment>
<evidence type="ECO:0000256" key="5">
    <source>
        <dbReference type="ARBA" id="ARBA00022692"/>
    </source>
</evidence>
<organism evidence="10 11">
    <name type="scientific">Martelella mangrovi</name>
    <dbReference type="NCBI Taxonomy" id="1397477"/>
    <lineage>
        <taxon>Bacteria</taxon>
        <taxon>Pseudomonadati</taxon>
        <taxon>Pseudomonadota</taxon>
        <taxon>Alphaproteobacteria</taxon>
        <taxon>Hyphomicrobiales</taxon>
        <taxon>Aurantimonadaceae</taxon>
        <taxon>Martelella</taxon>
    </lineage>
</organism>
<sequence length="311" mass="33574">MSADEIDTTVTPPAATVADGDTAKGFLLALTVFLMWGFLPLYLKLVADLPPMEVLAHRIIWSVPFAGAIVGLARQGGEIRAACRKPKVLTIVGLSSVFICVNWGTYIWAVSNDHTVDAALGYFINPLFSVALAAVILRERLSRPQLVAIALAVVAVTILAVEVGSLPVVALLLPFSFGMYAFLHKIVPIGGNPGFTLEALIMSLPAAVYIVWLEISGNGHFLETPMTTFLLVGCGAVTAIPLMIYANAAKLLKLSTIGIMQYVAPSLIFLIAVFVFHEPLEPSKLIAFMLIWTALAIYTTSMFRARRRSSR</sequence>
<feature type="transmembrane region" description="Helical" evidence="8">
    <location>
        <begin position="259"/>
        <end position="277"/>
    </location>
</feature>
<name>A0ABV2IAJ6_9HYPH</name>
<dbReference type="Proteomes" id="UP001549164">
    <property type="component" value="Unassembled WGS sequence"/>
</dbReference>
<feature type="transmembrane region" description="Helical" evidence="8">
    <location>
        <begin position="120"/>
        <end position="137"/>
    </location>
</feature>
<feature type="transmembrane region" description="Helical" evidence="8">
    <location>
        <begin position="55"/>
        <end position="76"/>
    </location>
</feature>
<feature type="transmembrane region" description="Helical" evidence="8">
    <location>
        <begin position="144"/>
        <end position="160"/>
    </location>
</feature>
<evidence type="ECO:0000256" key="6">
    <source>
        <dbReference type="ARBA" id="ARBA00022989"/>
    </source>
</evidence>
<evidence type="ECO:0000256" key="2">
    <source>
        <dbReference type="ARBA" id="ARBA00007362"/>
    </source>
</evidence>
<dbReference type="EMBL" id="JBEPLY010000005">
    <property type="protein sequence ID" value="MET3599935.1"/>
    <property type="molecule type" value="Genomic_DNA"/>
</dbReference>
<keyword evidence="4" id="KW-1003">Cell membrane</keyword>
<dbReference type="NCBIfam" id="TIGR00688">
    <property type="entry name" value="rarD"/>
    <property type="match status" value="1"/>
</dbReference>
<dbReference type="PANTHER" id="PTHR22911">
    <property type="entry name" value="ACYL-MALONYL CONDENSING ENZYME-RELATED"/>
    <property type="match status" value="1"/>
</dbReference>
<reference evidence="10 11" key="1">
    <citation type="submission" date="2024-06" db="EMBL/GenBank/DDBJ databases">
        <title>Genomic Encyclopedia of Type Strains, Phase IV (KMG-IV): sequencing the most valuable type-strain genomes for metagenomic binning, comparative biology and taxonomic classification.</title>
        <authorList>
            <person name="Goeker M."/>
        </authorList>
    </citation>
    <scope>NUCLEOTIDE SEQUENCE [LARGE SCALE GENOMIC DNA]</scope>
    <source>
        <strain evidence="10 11">DSM 28102</strain>
    </source>
</reference>
<dbReference type="RefSeq" id="WP_354434000.1">
    <property type="nucleotide sequence ID" value="NZ_JBEPLY010000005.1"/>
</dbReference>
<proteinExistence type="inferred from homology"/>
<dbReference type="InterPro" id="IPR000620">
    <property type="entry name" value="EamA_dom"/>
</dbReference>
<feature type="transmembrane region" description="Helical" evidence="8">
    <location>
        <begin position="227"/>
        <end position="247"/>
    </location>
</feature>
<dbReference type="PANTHER" id="PTHR22911:SF137">
    <property type="entry name" value="SOLUTE CARRIER FAMILY 35 MEMBER G2-RELATED"/>
    <property type="match status" value="1"/>
</dbReference>